<sequence>MCVYNRDHALCHRLDVTDAPSLDRCQPSCANIARTDRHADELVQRAQTLEKQATSEAVPGPLSDRLNRRTDHLRALADRHNHDRIHSREPTA</sequence>
<dbReference type="RefSeq" id="WP_345515593.1">
    <property type="nucleotide sequence ID" value="NZ_BAAAXD010000031.1"/>
</dbReference>
<evidence type="ECO:0000256" key="1">
    <source>
        <dbReference type="SAM" id="MobiDB-lite"/>
    </source>
</evidence>
<proteinExistence type="predicted"/>
<accession>A0ABV5R5B1</accession>
<evidence type="ECO:0000313" key="3">
    <source>
        <dbReference type="Proteomes" id="UP001589710"/>
    </source>
</evidence>
<dbReference type="EMBL" id="JBHMCG010000053">
    <property type="protein sequence ID" value="MFB9573030.1"/>
    <property type="molecule type" value="Genomic_DNA"/>
</dbReference>
<reference evidence="2 3" key="1">
    <citation type="submission" date="2024-09" db="EMBL/GenBank/DDBJ databases">
        <authorList>
            <person name="Sun Q."/>
            <person name="Mori K."/>
        </authorList>
    </citation>
    <scope>NUCLEOTIDE SEQUENCE [LARGE SCALE GENOMIC DNA]</scope>
    <source>
        <strain evidence="2 3">JCM 3331</strain>
    </source>
</reference>
<feature type="region of interest" description="Disordered" evidence="1">
    <location>
        <begin position="48"/>
        <end position="92"/>
    </location>
</feature>
<organism evidence="2 3">
    <name type="scientific">Streptomyces yanii</name>
    <dbReference type="NCBI Taxonomy" id="78510"/>
    <lineage>
        <taxon>Bacteria</taxon>
        <taxon>Bacillati</taxon>
        <taxon>Actinomycetota</taxon>
        <taxon>Actinomycetes</taxon>
        <taxon>Kitasatosporales</taxon>
        <taxon>Streptomycetaceae</taxon>
        <taxon>Streptomyces</taxon>
    </lineage>
</organism>
<feature type="compositionally biased region" description="Basic and acidic residues" evidence="1">
    <location>
        <begin position="65"/>
        <end position="92"/>
    </location>
</feature>
<name>A0ABV5R5B1_9ACTN</name>
<protein>
    <submittedName>
        <fullName evidence="2">Uncharacterized protein</fullName>
    </submittedName>
</protein>
<dbReference type="Proteomes" id="UP001589710">
    <property type="component" value="Unassembled WGS sequence"/>
</dbReference>
<comment type="caution">
    <text evidence="2">The sequence shown here is derived from an EMBL/GenBank/DDBJ whole genome shotgun (WGS) entry which is preliminary data.</text>
</comment>
<gene>
    <name evidence="2" type="ORF">ACFFTL_12020</name>
</gene>
<keyword evidence="3" id="KW-1185">Reference proteome</keyword>
<evidence type="ECO:0000313" key="2">
    <source>
        <dbReference type="EMBL" id="MFB9573030.1"/>
    </source>
</evidence>